<evidence type="ECO:0000313" key="3">
    <source>
        <dbReference type="Proteomes" id="UP000234323"/>
    </source>
</evidence>
<dbReference type="EMBL" id="LLXI01000571">
    <property type="protein sequence ID" value="PKY47697.1"/>
    <property type="molecule type" value="Genomic_DNA"/>
</dbReference>
<evidence type="ECO:0000259" key="1">
    <source>
        <dbReference type="Pfam" id="PF07714"/>
    </source>
</evidence>
<dbReference type="AlphaFoldDB" id="A0A2I1GM65"/>
<keyword evidence="3" id="KW-1185">Reference proteome</keyword>
<sequence>MWEISSGYPPFKDSDDKVALGFAINNGTREIEIPGTPIEYENLYKNCWNQEPGQRPVIYEILNEFKRMNVGIESIKEVDLDSQHNNLDDLCKEME</sequence>
<organism evidence="2 3">
    <name type="scientific">Rhizophagus irregularis</name>
    <dbReference type="NCBI Taxonomy" id="588596"/>
    <lineage>
        <taxon>Eukaryota</taxon>
        <taxon>Fungi</taxon>
        <taxon>Fungi incertae sedis</taxon>
        <taxon>Mucoromycota</taxon>
        <taxon>Glomeromycotina</taxon>
        <taxon>Glomeromycetes</taxon>
        <taxon>Glomerales</taxon>
        <taxon>Glomeraceae</taxon>
        <taxon>Rhizophagus</taxon>
    </lineage>
</organism>
<dbReference type="Proteomes" id="UP000234323">
    <property type="component" value="Unassembled WGS sequence"/>
</dbReference>
<dbReference type="InterPro" id="IPR011009">
    <property type="entry name" value="Kinase-like_dom_sf"/>
</dbReference>
<dbReference type="InterPro" id="IPR001245">
    <property type="entry name" value="Ser-Thr/Tyr_kinase_cat_dom"/>
</dbReference>
<name>A0A2I1GM65_9GLOM</name>
<protein>
    <recommendedName>
        <fullName evidence="1">Serine-threonine/tyrosine-protein kinase catalytic domain-containing protein</fullName>
    </recommendedName>
</protein>
<dbReference type="SUPFAM" id="SSF56112">
    <property type="entry name" value="Protein kinase-like (PK-like)"/>
    <property type="match status" value="1"/>
</dbReference>
<proteinExistence type="predicted"/>
<dbReference type="Gene3D" id="1.10.510.10">
    <property type="entry name" value="Transferase(Phosphotransferase) domain 1"/>
    <property type="match status" value="1"/>
</dbReference>
<gene>
    <name evidence="2" type="ORF">RhiirA4_463034</name>
</gene>
<dbReference type="Pfam" id="PF07714">
    <property type="entry name" value="PK_Tyr_Ser-Thr"/>
    <property type="match status" value="1"/>
</dbReference>
<comment type="caution">
    <text evidence="2">The sequence shown here is derived from an EMBL/GenBank/DDBJ whole genome shotgun (WGS) entry which is preliminary data.</text>
</comment>
<evidence type="ECO:0000313" key="2">
    <source>
        <dbReference type="EMBL" id="PKY47697.1"/>
    </source>
</evidence>
<feature type="domain" description="Serine-threonine/tyrosine-protein kinase catalytic" evidence="1">
    <location>
        <begin position="1"/>
        <end position="64"/>
    </location>
</feature>
<dbReference type="GO" id="GO:0004672">
    <property type="term" value="F:protein kinase activity"/>
    <property type="evidence" value="ECO:0007669"/>
    <property type="project" value="InterPro"/>
</dbReference>
<reference evidence="2 3" key="1">
    <citation type="submission" date="2015-10" db="EMBL/GenBank/DDBJ databases">
        <title>Genome analyses suggest a sexual origin of heterokaryosis in a supposedly ancient asexual fungus.</title>
        <authorList>
            <person name="Ropars J."/>
            <person name="Sedzielewska K."/>
            <person name="Noel J."/>
            <person name="Charron P."/>
            <person name="Farinelli L."/>
            <person name="Marton T."/>
            <person name="Kruger M."/>
            <person name="Pelin A."/>
            <person name="Brachmann A."/>
            <person name="Corradi N."/>
        </authorList>
    </citation>
    <scope>NUCLEOTIDE SEQUENCE [LARGE SCALE GENOMIC DNA]</scope>
    <source>
        <strain evidence="2 3">A4</strain>
    </source>
</reference>
<accession>A0A2I1GM65</accession>